<organism evidence="3 4">
    <name type="scientific">Rhizophagus clarus</name>
    <dbReference type="NCBI Taxonomy" id="94130"/>
    <lineage>
        <taxon>Eukaryota</taxon>
        <taxon>Fungi</taxon>
        <taxon>Fungi incertae sedis</taxon>
        <taxon>Mucoromycota</taxon>
        <taxon>Glomeromycotina</taxon>
        <taxon>Glomeromycetes</taxon>
        <taxon>Glomerales</taxon>
        <taxon>Glomeraceae</taxon>
        <taxon>Rhizophagus</taxon>
    </lineage>
</organism>
<keyword evidence="2" id="KW-0472">Membrane</keyword>
<sequence>MKFKVNHIILLIIIYVNIALTINLKSGLIKNEDIPSQHKNNLTILHDQKKRKSNPVPLDFVPSKSNPLRKRSREPSIEYEKYSRYKRFIRKRKLI</sequence>
<reference evidence="3" key="1">
    <citation type="submission" date="2019-10" db="EMBL/GenBank/DDBJ databases">
        <title>Conservation and host-specific expression of non-tandemly repeated heterogenous ribosome RNA gene in arbuscular mycorrhizal fungi.</title>
        <authorList>
            <person name="Maeda T."/>
            <person name="Kobayashi Y."/>
            <person name="Nakagawa T."/>
            <person name="Ezawa T."/>
            <person name="Yamaguchi K."/>
            <person name="Bino T."/>
            <person name="Nishimoto Y."/>
            <person name="Shigenobu S."/>
            <person name="Kawaguchi M."/>
        </authorList>
    </citation>
    <scope>NUCLEOTIDE SEQUENCE</scope>
    <source>
        <strain evidence="3">HR1</strain>
    </source>
</reference>
<evidence type="ECO:0000313" key="4">
    <source>
        <dbReference type="Proteomes" id="UP000615446"/>
    </source>
</evidence>
<evidence type="ECO:0000256" key="1">
    <source>
        <dbReference type="SAM" id="MobiDB-lite"/>
    </source>
</evidence>
<dbReference type="AlphaFoldDB" id="A0A8H3KZA0"/>
<evidence type="ECO:0000256" key="2">
    <source>
        <dbReference type="SAM" id="Phobius"/>
    </source>
</evidence>
<dbReference type="OrthoDB" id="2380385at2759"/>
<dbReference type="Proteomes" id="UP000615446">
    <property type="component" value="Unassembled WGS sequence"/>
</dbReference>
<gene>
    <name evidence="3" type="ORF">RCL2_000391600</name>
</gene>
<comment type="caution">
    <text evidence="3">The sequence shown here is derived from an EMBL/GenBank/DDBJ whole genome shotgun (WGS) entry which is preliminary data.</text>
</comment>
<keyword evidence="2" id="KW-0812">Transmembrane</keyword>
<feature type="transmembrane region" description="Helical" evidence="2">
    <location>
        <begin position="6"/>
        <end position="24"/>
    </location>
</feature>
<evidence type="ECO:0000313" key="3">
    <source>
        <dbReference type="EMBL" id="GES76515.1"/>
    </source>
</evidence>
<name>A0A8H3KZA0_9GLOM</name>
<feature type="region of interest" description="Disordered" evidence="1">
    <location>
        <begin position="40"/>
        <end position="74"/>
    </location>
</feature>
<protein>
    <submittedName>
        <fullName evidence="3">Uncharacterized protein</fullName>
    </submittedName>
</protein>
<keyword evidence="2" id="KW-1133">Transmembrane helix</keyword>
<proteinExistence type="predicted"/>
<dbReference type="EMBL" id="BLAL01000021">
    <property type="protein sequence ID" value="GES76515.1"/>
    <property type="molecule type" value="Genomic_DNA"/>
</dbReference>
<accession>A0A8H3KZA0</accession>